<organism evidence="2 3">
    <name type="scientific">Pleomorphomonas diazotrophica</name>
    <dbReference type="NCBI Taxonomy" id="1166257"/>
    <lineage>
        <taxon>Bacteria</taxon>
        <taxon>Pseudomonadati</taxon>
        <taxon>Pseudomonadota</taxon>
        <taxon>Alphaproteobacteria</taxon>
        <taxon>Hyphomicrobiales</taxon>
        <taxon>Pleomorphomonadaceae</taxon>
        <taxon>Pleomorphomonas</taxon>
    </lineage>
</organism>
<accession>A0A1I4WES0</accession>
<feature type="transmembrane region" description="Helical" evidence="1">
    <location>
        <begin position="53"/>
        <end position="75"/>
    </location>
</feature>
<dbReference type="Proteomes" id="UP000233491">
    <property type="component" value="Unassembled WGS sequence"/>
</dbReference>
<reference evidence="2 3" key="1">
    <citation type="submission" date="2017-12" db="EMBL/GenBank/DDBJ databases">
        <title>Anaerobic carbon monoxide metabolism by Pleomorphomonas carboxyditropha sp. nov., a new mesophilic hydrogenogenic carboxidotroph.</title>
        <authorList>
            <person name="Esquivel-Elizondo S."/>
            <person name="Krajmalnik-Brown R."/>
        </authorList>
    </citation>
    <scope>NUCLEOTIDE SEQUENCE [LARGE SCALE GENOMIC DNA]</scope>
    <source>
        <strain evidence="2 3">R5-392</strain>
    </source>
</reference>
<evidence type="ECO:0000313" key="3">
    <source>
        <dbReference type="Proteomes" id="UP000233491"/>
    </source>
</evidence>
<name>A0A1I4WES0_9HYPH</name>
<sequence length="76" mass="8039">MTPAVAVTMLVAAFCGLARRFVASLVGVFLLAMVGIAHVLARQPASAHHILLHGFHLLLIFNVTYAAFALLSALVL</sequence>
<evidence type="ECO:0000313" key="2">
    <source>
        <dbReference type="EMBL" id="PKR88966.1"/>
    </source>
</evidence>
<evidence type="ECO:0000256" key="1">
    <source>
        <dbReference type="SAM" id="Phobius"/>
    </source>
</evidence>
<keyword evidence="1" id="KW-0812">Transmembrane</keyword>
<keyword evidence="3" id="KW-1185">Reference proteome</keyword>
<dbReference type="OrthoDB" id="8452629at2"/>
<gene>
    <name evidence="2" type="ORF">CXZ10_12695</name>
</gene>
<feature type="transmembrane region" description="Helical" evidence="1">
    <location>
        <begin position="21"/>
        <end position="41"/>
    </location>
</feature>
<dbReference type="RefSeq" id="WP_101289711.1">
    <property type="nucleotide sequence ID" value="NZ_FOUQ01000016.1"/>
</dbReference>
<dbReference type="AlphaFoldDB" id="A0A1I4WES0"/>
<protein>
    <submittedName>
        <fullName evidence="2">Uncharacterized protein</fullName>
    </submittedName>
</protein>
<dbReference type="EMBL" id="PJNW01000009">
    <property type="protein sequence ID" value="PKR88966.1"/>
    <property type="molecule type" value="Genomic_DNA"/>
</dbReference>
<proteinExistence type="predicted"/>
<comment type="caution">
    <text evidence="2">The sequence shown here is derived from an EMBL/GenBank/DDBJ whole genome shotgun (WGS) entry which is preliminary data.</text>
</comment>
<keyword evidence="1" id="KW-0472">Membrane</keyword>
<keyword evidence="1" id="KW-1133">Transmembrane helix</keyword>